<dbReference type="PANTHER" id="PTHR43285:SF2">
    <property type="entry name" value="ANTHRANILATE PHOSPHORIBOSYLTRANSFERASE"/>
    <property type="match status" value="1"/>
</dbReference>
<dbReference type="InterPro" id="IPR035902">
    <property type="entry name" value="Nuc_phospho_transferase"/>
</dbReference>
<evidence type="ECO:0000256" key="1">
    <source>
        <dbReference type="ARBA" id="ARBA00022676"/>
    </source>
</evidence>
<dbReference type="Gene3D" id="1.20.970.10">
    <property type="entry name" value="Transferase, Pyrimidine Nucleoside Phosphorylase, Chain C"/>
    <property type="match status" value="1"/>
</dbReference>
<dbReference type="InterPro" id="IPR005940">
    <property type="entry name" value="Anthranilate_Pribosyl_Tfrase"/>
</dbReference>
<proteinExistence type="predicted"/>
<evidence type="ECO:0000256" key="2">
    <source>
        <dbReference type="ARBA" id="ARBA00022679"/>
    </source>
</evidence>
<keyword evidence="1" id="KW-0328">Glycosyltransferase</keyword>
<dbReference type="NCBIfam" id="TIGR01245">
    <property type="entry name" value="trpD"/>
    <property type="match status" value="1"/>
</dbReference>
<evidence type="ECO:0000313" key="4">
    <source>
        <dbReference type="EMBL" id="SUZ70545.1"/>
    </source>
</evidence>
<dbReference type="AlphaFoldDB" id="A0A381PU49"/>
<keyword evidence="2" id="KW-0808">Transferase</keyword>
<dbReference type="Pfam" id="PF00591">
    <property type="entry name" value="Glycos_transf_3"/>
    <property type="match status" value="1"/>
</dbReference>
<name>A0A381PU49_9ZZZZ</name>
<dbReference type="EMBL" id="UINC01001094">
    <property type="protein sequence ID" value="SUZ70545.1"/>
    <property type="molecule type" value="Genomic_DNA"/>
</dbReference>
<dbReference type="InterPro" id="IPR000312">
    <property type="entry name" value="Glycosyl_Trfase_fam3"/>
</dbReference>
<dbReference type="GO" id="GO:0005829">
    <property type="term" value="C:cytosol"/>
    <property type="evidence" value="ECO:0007669"/>
    <property type="project" value="TreeGrafter"/>
</dbReference>
<gene>
    <name evidence="4" type="ORF">METZ01_LOCUS23399</name>
</gene>
<accession>A0A381PU49</accession>
<dbReference type="SUPFAM" id="SSF52418">
    <property type="entry name" value="Nucleoside phosphorylase/phosphoribosyltransferase catalytic domain"/>
    <property type="match status" value="1"/>
</dbReference>
<feature type="domain" description="Glycosyl transferase family 3" evidence="3">
    <location>
        <begin position="29"/>
        <end position="274"/>
    </location>
</feature>
<dbReference type="GO" id="GO:0004048">
    <property type="term" value="F:anthranilate phosphoribosyltransferase activity"/>
    <property type="evidence" value="ECO:0007669"/>
    <property type="project" value="InterPro"/>
</dbReference>
<sequence length="286" mass="31305">MRNITLDELEGFREALLDLCIHIDLNQFDAIDLCGTGGDGKDTFNISTLASFVTAGAGVNVAKHGNYGVSSGCGSSNVLEHLGIKFTNNENKLQESIDKSGICFLHAPLFHPAMKNVAPVRKELGLKTFFNILGPLVNPSNPNKQIVGVFNLELARTYNYFFQKTKKKYSIIYSLDGYDEISLTGETKIYNNQKEFILKPELLGLLPINANDIIGGNDVDSSAKIFMNILNNNATEQQKDVVCSNAAIAISTSKGISLTDAFNLARESIDSKNALQSFETLKKINQ</sequence>
<organism evidence="4">
    <name type="scientific">marine metagenome</name>
    <dbReference type="NCBI Taxonomy" id="408172"/>
    <lineage>
        <taxon>unclassified sequences</taxon>
        <taxon>metagenomes</taxon>
        <taxon>ecological metagenomes</taxon>
    </lineage>
</organism>
<dbReference type="Gene3D" id="3.40.1030.10">
    <property type="entry name" value="Nucleoside phosphorylase/phosphoribosyltransferase catalytic domain"/>
    <property type="match status" value="1"/>
</dbReference>
<dbReference type="PANTHER" id="PTHR43285">
    <property type="entry name" value="ANTHRANILATE PHOSPHORIBOSYLTRANSFERASE"/>
    <property type="match status" value="1"/>
</dbReference>
<evidence type="ECO:0000259" key="3">
    <source>
        <dbReference type="Pfam" id="PF00591"/>
    </source>
</evidence>
<dbReference type="GO" id="GO:0000162">
    <property type="term" value="P:L-tryptophan biosynthetic process"/>
    <property type="evidence" value="ECO:0007669"/>
    <property type="project" value="InterPro"/>
</dbReference>
<reference evidence="4" key="1">
    <citation type="submission" date="2018-05" db="EMBL/GenBank/DDBJ databases">
        <authorList>
            <person name="Lanie J.A."/>
            <person name="Ng W.-L."/>
            <person name="Kazmierczak K.M."/>
            <person name="Andrzejewski T.M."/>
            <person name="Davidsen T.M."/>
            <person name="Wayne K.J."/>
            <person name="Tettelin H."/>
            <person name="Glass J.I."/>
            <person name="Rusch D."/>
            <person name="Podicherti R."/>
            <person name="Tsui H.-C.T."/>
            <person name="Winkler M.E."/>
        </authorList>
    </citation>
    <scope>NUCLEOTIDE SEQUENCE</scope>
</reference>
<protein>
    <recommendedName>
        <fullName evidence="3">Glycosyl transferase family 3 domain-containing protein</fullName>
    </recommendedName>
</protein>